<evidence type="ECO:0000313" key="2">
    <source>
        <dbReference type="Proteomes" id="UP000010953"/>
    </source>
</evidence>
<evidence type="ECO:0000313" key="1">
    <source>
        <dbReference type="EMBL" id="EMS34009.1"/>
    </source>
</evidence>
<gene>
    <name evidence="1" type="ORF">C943_03825</name>
</gene>
<organism evidence="1 2">
    <name type="scientific">Mariniradius saccharolyticus AK6</name>
    <dbReference type="NCBI Taxonomy" id="1239962"/>
    <lineage>
        <taxon>Bacteria</taxon>
        <taxon>Pseudomonadati</taxon>
        <taxon>Bacteroidota</taxon>
        <taxon>Cytophagia</taxon>
        <taxon>Cytophagales</taxon>
        <taxon>Cyclobacteriaceae</taxon>
        <taxon>Mariniradius</taxon>
    </lineage>
</organism>
<dbReference type="STRING" id="1239962.C943_03825"/>
<accession>M7XGP8</accession>
<dbReference type="InParanoid" id="M7XGP8"/>
<keyword evidence="2" id="KW-1185">Reference proteome</keyword>
<sequence length="40" mass="4470">MILKQKGFGLKNLLLGGYCALNLGKKSLGRYSLIRNLDEM</sequence>
<protein>
    <submittedName>
        <fullName evidence="1">Uncharacterized protein</fullName>
    </submittedName>
</protein>
<name>M7XGP8_9BACT</name>
<dbReference type="AlphaFoldDB" id="M7XGP8"/>
<reference evidence="1" key="1">
    <citation type="submission" date="2013-01" db="EMBL/GenBank/DDBJ databases">
        <title>Genome assembly of Mariniradius saccharolyticus AK6.</title>
        <authorList>
            <person name="Vaidya B."/>
            <person name="Khatri I."/>
            <person name="Tanuku N.R.S."/>
            <person name="Subramanian S."/>
            <person name="Pinnaka A."/>
        </authorList>
    </citation>
    <scope>NUCLEOTIDE SEQUENCE [LARGE SCALE GENOMIC DNA]</scope>
    <source>
        <strain evidence="1">AK6</strain>
    </source>
</reference>
<comment type="caution">
    <text evidence="1">The sequence shown here is derived from an EMBL/GenBank/DDBJ whole genome shotgun (WGS) entry which is preliminary data.</text>
</comment>
<dbReference type="EMBL" id="AMZY02000007">
    <property type="protein sequence ID" value="EMS34009.1"/>
    <property type="molecule type" value="Genomic_DNA"/>
</dbReference>
<proteinExistence type="predicted"/>
<dbReference type="Proteomes" id="UP000010953">
    <property type="component" value="Unassembled WGS sequence"/>
</dbReference>